<dbReference type="Gene3D" id="3.20.20.70">
    <property type="entry name" value="Aldolase class I"/>
    <property type="match status" value="1"/>
</dbReference>
<dbReference type="GO" id="GO:0005975">
    <property type="term" value="P:carbohydrate metabolic process"/>
    <property type="evidence" value="ECO:0007669"/>
    <property type="project" value="InterPro"/>
</dbReference>
<dbReference type="CDD" id="cd14792">
    <property type="entry name" value="GH27"/>
    <property type="match status" value="1"/>
</dbReference>
<dbReference type="RefSeq" id="WP_137263387.1">
    <property type="nucleotide sequence ID" value="NZ_SZQL01000018.1"/>
</dbReference>
<dbReference type="OrthoDB" id="9807519at2"/>
<dbReference type="Gene3D" id="2.60.40.1180">
    <property type="entry name" value="Golgi alpha-mannosidase II"/>
    <property type="match status" value="1"/>
</dbReference>
<dbReference type="EMBL" id="SZQL01000018">
    <property type="protein sequence ID" value="TKK65836.1"/>
    <property type="molecule type" value="Genomic_DNA"/>
</dbReference>
<evidence type="ECO:0000256" key="3">
    <source>
        <dbReference type="ARBA" id="ARBA00022801"/>
    </source>
</evidence>
<dbReference type="Pfam" id="PF16499">
    <property type="entry name" value="Melibiase_2"/>
    <property type="match status" value="1"/>
</dbReference>
<dbReference type="Pfam" id="PF17801">
    <property type="entry name" value="Melibiase_C"/>
    <property type="match status" value="1"/>
</dbReference>
<comment type="caution">
    <text evidence="8">The sequence shown here is derived from an EMBL/GenBank/DDBJ whole genome shotgun (WGS) entry which is preliminary data.</text>
</comment>
<dbReference type="SUPFAM" id="SSF51011">
    <property type="entry name" value="Glycosyl hydrolase domain"/>
    <property type="match status" value="1"/>
</dbReference>
<proteinExistence type="inferred from homology"/>
<dbReference type="PANTHER" id="PTHR11452:SF75">
    <property type="entry name" value="ALPHA-GALACTOSIDASE MEL1"/>
    <property type="match status" value="1"/>
</dbReference>
<keyword evidence="2 6" id="KW-0732">Signal</keyword>
<gene>
    <name evidence="8" type="ORF">FC093_18965</name>
</gene>
<comment type="catalytic activity">
    <reaction evidence="5">
        <text>Hydrolysis of terminal, non-reducing alpha-D-galactose residues in alpha-D-galactosides, including galactose oligosaccharides, galactomannans and galactolipids.</text>
        <dbReference type="EC" id="3.2.1.22"/>
    </reaction>
</comment>
<keyword evidence="4 5" id="KW-0326">Glycosidase</keyword>
<protein>
    <recommendedName>
        <fullName evidence="5">Alpha-galactosidase</fullName>
        <ecNumber evidence="5">3.2.1.22</ecNumber>
    </recommendedName>
    <alternativeName>
        <fullName evidence="5">Melibiase</fullName>
    </alternativeName>
</protein>
<evidence type="ECO:0000256" key="1">
    <source>
        <dbReference type="ARBA" id="ARBA00009743"/>
    </source>
</evidence>
<dbReference type="InterPro" id="IPR002241">
    <property type="entry name" value="Glyco_hydro_27"/>
</dbReference>
<evidence type="ECO:0000256" key="5">
    <source>
        <dbReference type="RuleBase" id="RU361168"/>
    </source>
</evidence>
<feature type="domain" description="Alpha galactosidase C-terminal" evidence="7">
    <location>
        <begin position="328"/>
        <end position="402"/>
    </location>
</feature>
<evidence type="ECO:0000256" key="6">
    <source>
        <dbReference type="SAM" id="SignalP"/>
    </source>
</evidence>
<feature type="signal peptide" evidence="6">
    <location>
        <begin position="1"/>
        <end position="20"/>
    </location>
</feature>
<sequence>MKTICLFFCLLLATYTSIKAQDSTAMLCATPPMGWNSWNLFEEKVSDSLLHEIADAMVTNGMKDAGYKYIIIDDLWTGGRDNKNRLIADPVRFPNGMKAVADYVHSKGLKLGIYSDAAPLTCGGVTGSYGFEELDAKTFASWGIDYLKYDYCNAPEDVTTAFARYKKMGDALKATGRPIVYAICEWGQRKPWLWASAAGGQLWRTTWDLRDTWQSNNKNLTGIMEVFDQQEGLTQYAGPGSWNDPDLLMVGLYGKGSSSNAGTNGKGCTPAEYKSHFALWCMLAAPLIVNSDLRHLSAETLQLLTNKDLIAVNQDSLGKQAETIYKKEDIQVLKKELANGDVAICILNRSNSPKSGLLSLQKDLDIWKPFTAAKEVFQNKTVKKTDKLSYQLEAHACTVYRMMR</sequence>
<dbReference type="InterPro" id="IPR013780">
    <property type="entry name" value="Glyco_hydro_b"/>
</dbReference>
<evidence type="ECO:0000259" key="7">
    <source>
        <dbReference type="Pfam" id="PF17801"/>
    </source>
</evidence>
<comment type="similarity">
    <text evidence="1 5">Belongs to the glycosyl hydrolase 27 family.</text>
</comment>
<dbReference type="InterPro" id="IPR000111">
    <property type="entry name" value="Glyco_hydro_27/36_CS"/>
</dbReference>
<keyword evidence="5" id="KW-1015">Disulfide bond</keyword>
<name>A0A4U3KXE4_9BACT</name>
<dbReference type="InterPro" id="IPR017853">
    <property type="entry name" value="GH"/>
</dbReference>
<evidence type="ECO:0000256" key="4">
    <source>
        <dbReference type="ARBA" id="ARBA00023295"/>
    </source>
</evidence>
<feature type="chain" id="PRO_5020373887" description="Alpha-galactosidase" evidence="6">
    <location>
        <begin position="21"/>
        <end position="404"/>
    </location>
</feature>
<dbReference type="PANTHER" id="PTHR11452">
    <property type="entry name" value="ALPHA-GALACTOSIDASE/ALPHA-N-ACETYLGALACTOSAMINIDASE"/>
    <property type="match status" value="1"/>
</dbReference>
<dbReference type="GO" id="GO:0004557">
    <property type="term" value="F:alpha-galactosidase activity"/>
    <property type="evidence" value="ECO:0007669"/>
    <property type="project" value="UniProtKB-EC"/>
</dbReference>
<organism evidence="8 9">
    <name type="scientific">Ilyomonas limi</name>
    <dbReference type="NCBI Taxonomy" id="2575867"/>
    <lineage>
        <taxon>Bacteria</taxon>
        <taxon>Pseudomonadati</taxon>
        <taxon>Bacteroidota</taxon>
        <taxon>Chitinophagia</taxon>
        <taxon>Chitinophagales</taxon>
        <taxon>Chitinophagaceae</taxon>
        <taxon>Ilyomonas</taxon>
    </lineage>
</organism>
<evidence type="ECO:0000313" key="9">
    <source>
        <dbReference type="Proteomes" id="UP000305848"/>
    </source>
</evidence>
<dbReference type="InterPro" id="IPR041233">
    <property type="entry name" value="Melibiase_C"/>
</dbReference>
<keyword evidence="3 5" id="KW-0378">Hydrolase</keyword>
<reference evidence="8 9" key="1">
    <citation type="submission" date="2019-05" db="EMBL/GenBank/DDBJ databases">
        <title>Panacibacter sp. strain 17mud1-8 Genome sequencing and assembly.</title>
        <authorList>
            <person name="Chhetri G."/>
        </authorList>
    </citation>
    <scope>NUCLEOTIDE SEQUENCE [LARGE SCALE GENOMIC DNA]</scope>
    <source>
        <strain evidence="8 9">17mud1-8</strain>
    </source>
</reference>
<dbReference type="PRINTS" id="PR00740">
    <property type="entry name" value="GLHYDRLASE27"/>
</dbReference>
<evidence type="ECO:0000256" key="2">
    <source>
        <dbReference type="ARBA" id="ARBA00022729"/>
    </source>
</evidence>
<dbReference type="EC" id="3.2.1.22" evidence="5"/>
<dbReference type="AlphaFoldDB" id="A0A4U3KXE4"/>
<dbReference type="Proteomes" id="UP000305848">
    <property type="component" value="Unassembled WGS sequence"/>
</dbReference>
<evidence type="ECO:0000313" key="8">
    <source>
        <dbReference type="EMBL" id="TKK65836.1"/>
    </source>
</evidence>
<dbReference type="SUPFAM" id="SSF51445">
    <property type="entry name" value="(Trans)glycosidases"/>
    <property type="match status" value="1"/>
</dbReference>
<keyword evidence="9" id="KW-1185">Reference proteome</keyword>
<dbReference type="InterPro" id="IPR013785">
    <property type="entry name" value="Aldolase_TIM"/>
</dbReference>
<dbReference type="PROSITE" id="PS00512">
    <property type="entry name" value="ALPHA_GALACTOSIDASE"/>
    <property type="match status" value="1"/>
</dbReference>
<accession>A0A4U3KXE4</accession>
<dbReference type="FunFam" id="3.20.20.70:FF:000286">
    <property type="entry name" value="Alpha-galactosidase"/>
    <property type="match status" value="1"/>
</dbReference>